<keyword evidence="4" id="KW-0808">Transferase</keyword>
<dbReference type="GO" id="GO:0009103">
    <property type="term" value="P:lipopolysaccharide biosynthetic process"/>
    <property type="evidence" value="ECO:0007669"/>
    <property type="project" value="UniProtKB-ARBA"/>
</dbReference>
<evidence type="ECO:0000256" key="6">
    <source>
        <dbReference type="ARBA" id="ARBA00022989"/>
    </source>
</evidence>
<keyword evidence="6 8" id="KW-1133">Transmembrane helix</keyword>
<proteinExistence type="predicted"/>
<dbReference type="KEGG" id="cbae:COR50_17730"/>
<feature type="transmembrane region" description="Helical" evidence="8">
    <location>
        <begin position="242"/>
        <end position="262"/>
    </location>
</feature>
<dbReference type="Proteomes" id="UP000220133">
    <property type="component" value="Chromosome"/>
</dbReference>
<feature type="transmembrane region" description="Helical" evidence="8">
    <location>
        <begin position="152"/>
        <end position="181"/>
    </location>
</feature>
<evidence type="ECO:0000256" key="8">
    <source>
        <dbReference type="SAM" id="Phobius"/>
    </source>
</evidence>
<evidence type="ECO:0000256" key="5">
    <source>
        <dbReference type="ARBA" id="ARBA00022692"/>
    </source>
</evidence>
<dbReference type="AlphaFoldDB" id="A0A291QY11"/>
<feature type="transmembrane region" description="Helical" evidence="8">
    <location>
        <begin position="7"/>
        <end position="24"/>
    </location>
</feature>
<name>A0A291QY11_9BACT</name>
<evidence type="ECO:0000256" key="2">
    <source>
        <dbReference type="ARBA" id="ARBA00022475"/>
    </source>
</evidence>
<gene>
    <name evidence="10" type="ORF">COR50_17730</name>
</gene>
<evidence type="ECO:0000256" key="4">
    <source>
        <dbReference type="ARBA" id="ARBA00022679"/>
    </source>
</evidence>
<feature type="domain" description="Rhodanese" evidence="9">
    <location>
        <begin position="409"/>
        <end position="444"/>
    </location>
</feature>
<dbReference type="OrthoDB" id="9813729at2"/>
<sequence>MKISNTTWVISVFCAVKLGLHLLADYHSGFQGDELLHIQTGDHLASGYMEFPPLIGLLAWIQDLSHSDSVFVHHIFAHLACIGIIMLVARTILLLGGDARAVFTGLMCILIAPGFERSQQLFQPVVFSQFWWVLNFYYLLKYILRLEKKYLWYLTFTLIAAFLTKYDAVFFAAGLPVLLFSRRTRTALIQHQFWKCLLVFLLAISPNLIWQYANDFPVFQMFSRLYSTQLDHLSFIEELRSLILSTNPLAWLVIIAGFIYLGIKSPRNIYFLVLCCITVSIVYMIYSKGKQYYFYPIILTIIPFGAIFYQEIIFAWRKWSFYPLAIILCLGLVMIPFGMPVYSLDRYIDRIHKKYADNTVPGGKYAISFEEYYSQFMWPQVLTLLGKTYETLSPAQKQHCLVWGRHYRQAGAVALWGKQYGLPAVFSYHGSFYSWAPLGNMPATILVLDYNGSWEEDYKELFTKITKVGRVYNPYADEEETLFQYVYICEGPLQSFDDMKRIYKDRIYE</sequence>
<dbReference type="RefSeq" id="WP_098195227.1">
    <property type="nucleotide sequence ID" value="NZ_CP023777.1"/>
</dbReference>
<dbReference type="PANTHER" id="PTHR33908">
    <property type="entry name" value="MANNOSYLTRANSFERASE YKCB-RELATED"/>
    <property type="match status" value="1"/>
</dbReference>
<organism evidence="10 11">
    <name type="scientific">Chitinophaga caeni</name>
    <dbReference type="NCBI Taxonomy" id="2029983"/>
    <lineage>
        <taxon>Bacteria</taxon>
        <taxon>Pseudomonadati</taxon>
        <taxon>Bacteroidota</taxon>
        <taxon>Chitinophagia</taxon>
        <taxon>Chitinophagales</taxon>
        <taxon>Chitinophagaceae</taxon>
        <taxon>Chitinophaga</taxon>
    </lineage>
</organism>
<reference evidence="10 11" key="1">
    <citation type="submission" date="2017-10" db="EMBL/GenBank/DDBJ databases">
        <title>Paenichitinophaga pekingensis gen. nov., sp. nov., isolated from activated sludge.</title>
        <authorList>
            <person name="Jin D."/>
            <person name="Kong X."/>
            <person name="Deng Y."/>
            <person name="Bai Z."/>
        </authorList>
    </citation>
    <scope>NUCLEOTIDE SEQUENCE [LARGE SCALE GENOMIC DNA]</scope>
    <source>
        <strain evidence="10 11">13</strain>
    </source>
</reference>
<evidence type="ECO:0000256" key="3">
    <source>
        <dbReference type="ARBA" id="ARBA00022676"/>
    </source>
</evidence>
<dbReference type="Pfam" id="PF13231">
    <property type="entry name" value="PMT_2"/>
    <property type="match status" value="1"/>
</dbReference>
<protein>
    <recommendedName>
        <fullName evidence="9">Rhodanese domain-containing protein</fullName>
    </recommendedName>
</protein>
<keyword evidence="5 8" id="KW-0812">Transmembrane</keyword>
<keyword evidence="3" id="KW-0328">Glycosyltransferase</keyword>
<evidence type="ECO:0000313" key="10">
    <source>
        <dbReference type="EMBL" id="ATL48856.1"/>
    </source>
</evidence>
<keyword evidence="2" id="KW-1003">Cell membrane</keyword>
<evidence type="ECO:0000256" key="7">
    <source>
        <dbReference type="ARBA" id="ARBA00023136"/>
    </source>
</evidence>
<feature type="transmembrane region" description="Helical" evidence="8">
    <location>
        <begin position="70"/>
        <end position="93"/>
    </location>
</feature>
<accession>A0A291QY11</accession>
<feature type="transmembrane region" description="Helical" evidence="8">
    <location>
        <begin position="269"/>
        <end position="286"/>
    </location>
</feature>
<feature type="transmembrane region" description="Helical" evidence="8">
    <location>
        <begin position="193"/>
        <end position="213"/>
    </location>
</feature>
<dbReference type="GO" id="GO:0016763">
    <property type="term" value="F:pentosyltransferase activity"/>
    <property type="evidence" value="ECO:0007669"/>
    <property type="project" value="TreeGrafter"/>
</dbReference>
<comment type="subcellular location">
    <subcellularLocation>
        <location evidence="1">Cell membrane</location>
        <topology evidence="1">Multi-pass membrane protein</topology>
    </subcellularLocation>
</comment>
<keyword evidence="11" id="KW-1185">Reference proteome</keyword>
<dbReference type="EMBL" id="CP023777">
    <property type="protein sequence ID" value="ATL48856.1"/>
    <property type="molecule type" value="Genomic_DNA"/>
</dbReference>
<dbReference type="InterPro" id="IPR001763">
    <property type="entry name" value="Rhodanese-like_dom"/>
</dbReference>
<dbReference type="InterPro" id="IPR038731">
    <property type="entry name" value="RgtA/B/C-like"/>
</dbReference>
<keyword evidence="7 8" id="KW-0472">Membrane</keyword>
<feature type="transmembrane region" description="Helical" evidence="8">
    <location>
        <begin position="321"/>
        <end position="342"/>
    </location>
</feature>
<evidence type="ECO:0000256" key="1">
    <source>
        <dbReference type="ARBA" id="ARBA00004651"/>
    </source>
</evidence>
<dbReference type="GO" id="GO:0005886">
    <property type="term" value="C:plasma membrane"/>
    <property type="evidence" value="ECO:0007669"/>
    <property type="project" value="UniProtKB-SubCell"/>
</dbReference>
<evidence type="ECO:0000259" key="9">
    <source>
        <dbReference type="PROSITE" id="PS50206"/>
    </source>
</evidence>
<dbReference type="PROSITE" id="PS50206">
    <property type="entry name" value="RHODANESE_3"/>
    <property type="match status" value="1"/>
</dbReference>
<evidence type="ECO:0000313" key="11">
    <source>
        <dbReference type="Proteomes" id="UP000220133"/>
    </source>
</evidence>
<feature type="transmembrane region" description="Helical" evidence="8">
    <location>
        <begin position="292"/>
        <end position="309"/>
    </location>
</feature>
<feature type="transmembrane region" description="Helical" evidence="8">
    <location>
        <begin position="122"/>
        <end position="140"/>
    </location>
</feature>
<dbReference type="PANTHER" id="PTHR33908:SF11">
    <property type="entry name" value="MEMBRANE PROTEIN"/>
    <property type="match status" value="1"/>
</dbReference>
<dbReference type="InterPro" id="IPR050297">
    <property type="entry name" value="LipidA_mod_glycosyltrf_83"/>
</dbReference>